<proteinExistence type="predicted"/>
<dbReference type="SMART" id="SM00450">
    <property type="entry name" value="RHOD"/>
    <property type="match status" value="1"/>
</dbReference>
<dbReference type="PANTHER" id="PTHR43031">
    <property type="entry name" value="FAD-DEPENDENT OXIDOREDUCTASE"/>
    <property type="match status" value="1"/>
</dbReference>
<dbReference type="InterPro" id="IPR011991">
    <property type="entry name" value="ArsR-like_HTH"/>
</dbReference>
<dbReference type="Pfam" id="PF00581">
    <property type="entry name" value="Rhodanese"/>
    <property type="match status" value="1"/>
</dbReference>
<dbReference type="SUPFAM" id="SSF46785">
    <property type="entry name" value="Winged helix' DNA-binding domain"/>
    <property type="match status" value="1"/>
</dbReference>
<comment type="caution">
    <text evidence="3">The sequence shown here is derived from an EMBL/GenBank/DDBJ whole genome shotgun (WGS) entry which is preliminary data.</text>
</comment>
<reference evidence="3 4" key="1">
    <citation type="submission" date="2019-03" db="EMBL/GenBank/DDBJ databases">
        <title>Draft genome sequences of novel Actinobacteria.</title>
        <authorList>
            <person name="Sahin N."/>
            <person name="Ay H."/>
            <person name="Saygin H."/>
        </authorList>
    </citation>
    <scope>NUCLEOTIDE SEQUENCE [LARGE SCALE GENOMIC DNA]</scope>
    <source>
        <strain evidence="3 4">CH32</strain>
    </source>
</reference>
<dbReference type="InterPro" id="IPR036390">
    <property type="entry name" value="WH_DNA-bd_sf"/>
</dbReference>
<dbReference type="RefSeq" id="WP_132622845.1">
    <property type="nucleotide sequence ID" value="NZ_JBITLL010000004.1"/>
</dbReference>
<dbReference type="GO" id="GO:0004792">
    <property type="term" value="F:thiosulfate-cyanide sulfurtransferase activity"/>
    <property type="evidence" value="ECO:0007669"/>
    <property type="project" value="InterPro"/>
</dbReference>
<dbReference type="PANTHER" id="PTHR43031:SF1">
    <property type="entry name" value="PYRIDINE NUCLEOTIDE-DISULPHIDE OXIDOREDUCTASE"/>
    <property type="match status" value="1"/>
</dbReference>
<dbReference type="PROSITE" id="PS50987">
    <property type="entry name" value="HTH_ARSR_2"/>
    <property type="match status" value="1"/>
</dbReference>
<feature type="domain" description="HTH arsR-type" evidence="2">
    <location>
        <begin position="3"/>
        <end position="97"/>
    </location>
</feature>
<dbReference type="InterPro" id="IPR001845">
    <property type="entry name" value="HTH_ArsR_DNA-bd_dom"/>
</dbReference>
<sequence>MFPEERIYEQLARVGKALASPVRLRLLDVLDQRERTVEELAQAAGVPLKNTSAQLQQLRAAQLVSSRKDGTRVYYRLADDGVSRFLGELQAFAEGRLADLRDAVHARMGSLAGVTADELADRLADPGTVVVDVRTAADYAAGHVPGAISVPLAELRERLAELPRQAEVVAYCGGPYCVVSPEAVRLLREHGYAARPLDGGLLGWRRGGKELER</sequence>
<dbReference type="Pfam" id="PF12840">
    <property type="entry name" value="HTH_20"/>
    <property type="match status" value="1"/>
</dbReference>
<dbReference type="Gene3D" id="1.10.10.10">
    <property type="entry name" value="Winged helix-like DNA-binding domain superfamily/Winged helix DNA-binding domain"/>
    <property type="match status" value="1"/>
</dbReference>
<dbReference type="SUPFAM" id="SSF52821">
    <property type="entry name" value="Rhodanese/Cell cycle control phosphatase"/>
    <property type="match status" value="1"/>
</dbReference>
<dbReference type="PROSITE" id="PS50206">
    <property type="entry name" value="RHODANESE_3"/>
    <property type="match status" value="1"/>
</dbReference>
<dbReference type="InterPro" id="IPR001763">
    <property type="entry name" value="Rhodanese-like_dom"/>
</dbReference>
<dbReference type="InterPro" id="IPR036388">
    <property type="entry name" value="WH-like_DNA-bd_sf"/>
</dbReference>
<evidence type="ECO:0000313" key="4">
    <source>
        <dbReference type="Proteomes" id="UP000295302"/>
    </source>
</evidence>
<dbReference type="EMBL" id="SMKQ01000293">
    <property type="protein sequence ID" value="TDD32178.1"/>
    <property type="molecule type" value="Genomic_DNA"/>
</dbReference>
<evidence type="ECO:0000259" key="2">
    <source>
        <dbReference type="PROSITE" id="PS50987"/>
    </source>
</evidence>
<dbReference type="CDD" id="cd00090">
    <property type="entry name" value="HTH_ARSR"/>
    <property type="match status" value="1"/>
</dbReference>
<keyword evidence="4" id="KW-1185">Reference proteome</keyword>
<accession>A0A4R4XLW1</accession>
<dbReference type="AlphaFoldDB" id="A0A4R4XLW1"/>
<gene>
    <name evidence="3" type="ORF">E1286_43975</name>
</gene>
<dbReference type="Proteomes" id="UP000295302">
    <property type="component" value="Unassembled WGS sequence"/>
</dbReference>
<protein>
    <submittedName>
        <fullName evidence="3">Metalloregulator ArsR/SmtB family transcription factor</fullName>
    </submittedName>
</protein>
<dbReference type="Gene3D" id="3.40.250.10">
    <property type="entry name" value="Rhodanese-like domain"/>
    <property type="match status" value="1"/>
</dbReference>
<dbReference type="GO" id="GO:0003700">
    <property type="term" value="F:DNA-binding transcription factor activity"/>
    <property type="evidence" value="ECO:0007669"/>
    <property type="project" value="InterPro"/>
</dbReference>
<dbReference type="InterPro" id="IPR036873">
    <property type="entry name" value="Rhodanese-like_dom_sf"/>
</dbReference>
<organism evidence="3 4">
    <name type="scientific">Nonomuraea terrae</name>
    <dbReference type="NCBI Taxonomy" id="2530383"/>
    <lineage>
        <taxon>Bacteria</taxon>
        <taxon>Bacillati</taxon>
        <taxon>Actinomycetota</taxon>
        <taxon>Actinomycetes</taxon>
        <taxon>Streptosporangiales</taxon>
        <taxon>Streptosporangiaceae</taxon>
        <taxon>Nonomuraea</taxon>
    </lineage>
</organism>
<feature type="domain" description="Rhodanese" evidence="1">
    <location>
        <begin position="124"/>
        <end position="213"/>
    </location>
</feature>
<dbReference type="PRINTS" id="PR00778">
    <property type="entry name" value="HTHARSR"/>
</dbReference>
<dbReference type="InterPro" id="IPR001307">
    <property type="entry name" value="Thiosulphate_STrfase_CS"/>
</dbReference>
<dbReference type="NCBIfam" id="NF033788">
    <property type="entry name" value="HTH_metalloreg"/>
    <property type="match status" value="1"/>
</dbReference>
<evidence type="ECO:0000313" key="3">
    <source>
        <dbReference type="EMBL" id="TDD32178.1"/>
    </source>
</evidence>
<dbReference type="PROSITE" id="PS00380">
    <property type="entry name" value="RHODANESE_1"/>
    <property type="match status" value="1"/>
</dbReference>
<evidence type="ECO:0000259" key="1">
    <source>
        <dbReference type="PROSITE" id="PS50206"/>
    </source>
</evidence>
<dbReference type="SMART" id="SM00418">
    <property type="entry name" value="HTH_ARSR"/>
    <property type="match status" value="1"/>
</dbReference>
<dbReference type="InterPro" id="IPR050229">
    <property type="entry name" value="GlpE_sulfurtransferase"/>
</dbReference>
<name>A0A4R4XLW1_9ACTN</name>
<dbReference type="OrthoDB" id="9800872at2"/>